<dbReference type="GO" id="GO:0016887">
    <property type="term" value="F:ATP hydrolysis activity"/>
    <property type="evidence" value="ECO:0007669"/>
    <property type="project" value="InterPro"/>
</dbReference>
<comment type="caution">
    <text evidence="4">The sequence shown here is derived from an EMBL/GenBank/DDBJ whole genome shotgun (WGS) entry which is preliminary data.</text>
</comment>
<dbReference type="PRINTS" id="PR00300">
    <property type="entry name" value="CLPPROTEASEA"/>
</dbReference>
<proteinExistence type="predicted"/>
<dbReference type="PANTHER" id="PTHR11638:SF18">
    <property type="entry name" value="HEAT SHOCK PROTEIN 104"/>
    <property type="match status" value="1"/>
</dbReference>
<evidence type="ECO:0000313" key="4">
    <source>
        <dbReference type="EMBL" id="KAK3039719.1"/>
    </source>
</evidence>
<dbReference type="Pfam" id="PF07724">
    <property type="entry name" value="AAA_2"/>
    <property type="match status" value="2"/>
</dbReference>
<keyword evidence="5" id="KW-1185">Reference proteome</keyword>
<feature type="domain" description="ATPase AAA-type core" evidence="3">
    <location>
        <begin position="697"/>
        <end position="797"/>
    </location>
</feature>
<protein>
    <recommendedName>
        <fullName evidence="3">ATPase AAA-type core domain-containing protein</fullName>
    </recommendedName>
</protein>
<evidence type="ECO:0000259" key="3">
    <source>
        <dbReference type="Pfam" id="PF07724"/>
    </source>
</evidence>
<dbReference type="InterPro" id="IPR003959">
    <property type="entry name" value="ATPase_AAA_core"/>
</dbReference>
<keyword evidence="1" id="KW-0547">Nucleotide-binding</keyword>
<gene>
    <name evidence="4" type="ORF">RJ639_027060</name>
</gene>
<name>A0AA89BDS7_9ASTE</name>
<accession>A0AA89BDS7</accession>
<dbReference type="GO" id="GO:0005737">
    <property type="term" value="C:cytoplasm"/>
    <property type="evidence" value="ECO:0007669"/>
    <property type="project" value="TreeGrafter"/>
</dbReference>
<evidence type="ECO:0000256" key="1">
    <source>
        <dbReference type="ARBA" id="ARBA00022741"/>
    </source>
</evidence>
<dbReference type="PANTHER" id="PTHR11638">
    <property type="entry name" value="ATP-DEPENDENT CLP PROTEASE"/>
    <property type="match status" value="1"/>
</dbReference>
<dbReference type="GO" id="GO:0005524">
    <property type="term" value="F:ATP binding"/>
    <property type="evidence" value="ECO:0007669"/>
    <property type="project" value="UniProtKB-KW"/>
</dbReference>
<dbReference type="InterPro" id="IPR050130">
    <property type="entry name" value="ClpA_ClpB"/>
</dbReference>
<dbReference type="AlphaFoldDB" id="A0AA89BDS7"/>
<dbReference type="InterPro" id="IPR001270">
    <property type="entry name" value="ClpA/B"/>
</dbReference>
<dbReference type="SUPFAM" id="SSF52540">
    <property type="entry name" value="P-loop containing nucleoside triphosphate hydrolases"/>
    <property type="match status" value="2"/>
</dbReference>
<evidence type="ECO:0000313" key="5">
    <source>
        <dbReference type="Proteomes" id="UP001188597"/>
    </source>
</evidence>
<keyword evidence="2" id="KW-0067">ATP-binding</keyword>
<feature type="domain" description="ATPase AAA-type core" evidence="3">
    <location>
        <begin position="280"/>
        <end position="415"/>
    </location>
</feature>
<organism evidence="4 5">
    <name type="scientific">Escallonia herrerae</name>
    <dbReference type="NCBI Taxonomy" id="1293975"/>
    <lineage>
        <taxon>Eukaryota</taxon>
        <taxon>Viridiplantae</taxon>
        <taxon>Streptophyta</taxon>
        <taxon>Embryophyta</taxon>
        <taxon>Tracheophyta</taxon>
        <taxon>Spermatophyta</taxon>
        <taxon>Magnoliopsida</taxon>
        <taxon>eudicotyledons</taxon>
        <taxon>Gunneridae</taxon>
        <taxon>Pentapetalae</taxon>
        <taxon>asterids</taxon>
        <taxon>campanulids</taxon>
        <taxon>Escalloniales</taxon>
        <taxon>Escalloniaceae</taxon>
        <taxon>Escallonia</taxon>
    </lineage>
</organism>
<dbReference type="Gene3D" id="3.40.50.300">
    <property type="entry name" value="P-loop containing nucleotide triphosphate hydrolases"/>
    <property type="match status" value="2"/>
</dbReference>
<dbReference type="EMBL" id="JAVXUP010000071">
    <property type="protein sequence ID" value="KAK3039719.1"/>
    <property type="molecule type" value="Genomic_DNA"/>
</dbReference>
<dbReference type="Proteomes" id="UP001188597">
    <property type="component" value="Unassembled WGS sequence"/>
</dbReference>
<dbReference type="InterPro" id="IPR027417">
    <property type="entry name" value="P-loop_NTPase"/>
</dbReference>
<feature type="non-terminal residue" evidence="4">
    <location>
        <position position="1180"/>
    </location>
</feature>
<dbReference type="GO" id="GO:0034605">
    <property type="term" value="P:cellular response to heat"/>
    <property type="evidence" value="ECO:0007669"/>
    <property type="project" value="TreeGrafter"/>
</dbReference>
<reference evidence="4" key="1">
    <citation type="submission" date="2022-12" db="EMBL/GenBank/DDBJ databases">
        <title>Draft genome assemblies for two species of Escallonia (Escalloniales).</title>
        <authorList>
            <person name="Chanderbali A."/>
            <person name="Dervinis C."/>
            <person name="Anghel I."/>
            <person name="Soltis D."/>
            <person name="Soltis P."/>
            <person name="Zapata F."/>
        </authorList>
    </citation>
    <scope>NUCLEOTIDE SEQUENCE</scope>
    <source>
        <strain evidence="4">UCBG64.0493</strain>
        <tissue evidence="4">Leaf</tissue>
    </source>
</reference>
<sequence length="1180" mass="132952">AMEAGEKERLELTYGVHIDGDALYLACSIAVRYFSDQLPSTGRGYLSRQLPSTVLRFLCGGGNYSSSGLVLLQQNAAEFLEKACARVRNDIETNTIENYLDKAEYVLYRAFIELTEIKKEKDHAGRLWAPLVEIEYKHLTSMWDNIVGKSKQCLMSWEQSERRAQLRKELEEMCYILDITASGGTDLLFGVVQKLSALKTELLDMTREYFKQHITVSQRIVAEVASPIIGVPTSWLCNSWKPQLEGLEQRLAESLVVQRHATAPITNALSRPRHESDWPRPVGSFLFLCDYGYGSIELVEALAEQLYDDKDRIIRFNMSDFGDRHSSCCDRAFLGICPSESCNNEVHGVGQKLIEAVKNKPFCVLVFDNVQKANNYAIGVLVDILAHGRLVDCLGNTVDFSKTLIFLTSDIGKYQLEPPGYCKCLESIGDHPIKEELQRSWSERPHECSYLPVLRESTLRCWLQENVVPVLFEMVAEAGIDDLSTIYIDTLVGTDELSYRLNTGGPVDDKDFANLKLWIQEWRIVFRQEKEHVSKIYSLDSKYSELKNTLNGEATSNFALVGERALEFFTNLADVSLMWQGYKLGLLKSLHEVDLRQEEEQDVIVRYIGEGLQQRLTCSLGENNQALDTIAEAILQCIDEPQHMPLQPARSLLFLGLTSSGKADLEKGLAKVFATGDGTDMDNHYLRNSNADKHSLKLPEAIRMRPYCILLVDEVEKAHVSSFSTLISVLDHGMLRDGDGRVFDFTNTIVVIMSRLGNKEMLCKLVGYTHGVFVQDDGAKEGERHFRNELLNHVDEIVLANPYAQEQLIKVARLSMRSGPHLEENDAFDLFVDSNDPNAKLGPLLALSRLSQGLIDGCNKSTWNGAAISVVWLNLKEDYNVGKIHPFCGRFLSCLRWLNPISGSGKVYGSSFKKRSSYDFEAEEVVGIMVQMQHWEAVLVAVNLGIGDWGKRRGEVKKECQEEGWNVENSIEPSLNKLDADEADGEAPIMSATDYTDAVHNFIMSQKLTSLLGNFPEVLQVSDILEHNDASNEQNMATTHSQKCCEKLVAEGAVDMLLTLIRSVSRSLPDQEKPCSLPHLTEELNDSRASTQAILLEFLRNKEEGYFIASELLEKICLNRRGVIAVRSSPALLKRLHSHVEDLTKKATKEKRNVRSHVKWELKERRLRKAVKLLDLITNG</sequence>
<evidence type="ECO:0000256" key="2">
    <source>
        <dbReference type="ARBA" id="ARBA00022840"/>
    </source>
</evidence>